<accession>U4KWR0</accession>
<gene>
    <name evidence="1" type="ORF">PCON_05544</name>
</gene>
<reference evidence="1 2" key="1">
    <citation type="journal article" date="2013" name="PLoS Genet.">
        <title>The genome and development-dependent transcriptomes of Pyronema confluens: a window into fungal evolution.</title>
        <authorList>
            <person name="Traeger S."/>
            <person name="Altegoer F."/>
            <person name="Freitag M."/>
            <person name="Gabaldon T."/>
            <person name="Kempken F."/>
            <person name="Kumar A."/>
            <person name="Marcet-Houben M."/>
            <person name="Poggeler S."/>
            <person name="Stajich J.E."/>
            <person name="Nowrousian M."/>
        </authorList>
    </citation>
    <scope>NUCLEOTIDE SEQUENCE [LARGE SCALE GENOMIC DNA]</scope>
    <source>
        <strain evidence="2">CBS 100304</strain>
        <tissue evidence="1">Vegetative mycelium</tissue>
    </source>
</reference>
<keyword evidence="2" id="KW-1185">Reference proteome</keyword>
<dbReference type="Proteomes" id="UP000018144">
    <property type="component" value="Unassembled WGS sequence"/>
</dbReference>
<dbReference type="EMBL" id="HF935278">
    <property type="protein sequence ID" value="CCX05957.1"/>
    <property type="molecule type" value="Genomic_DNA"/>
</dbReference>
<evidence type="ECO:0000313" key="1">
    <source>
        <dbReference type="EMBL" id="CCX05957.1"/>
    </source>
</evidence>
<proteinExistence type="predicted"/>
<name>U4KWR0_PYROM</name>
<organism evidence="1 2">
    <name type="scientific">Pyronema omphalodes (strain CBS 100304)</name>
    <name type="common">Pyronema confluens</name>
    <dbReference type="NCBI Taxonomy" id="1076935"/>
    <lineage>
        <taxon>Eukaryota</taxon>
        <taxon>Fungi</taxon>
        <taxon>Dikarya</taxon>
        <taxon>Ascomycota</taxon>
        <taxon>Pezizomycotina</taxon>
        <taxon>Pezizomycetes</taxon>
        <taxon>Pezizales</taxon>
        <taxon>Pyronemataceae</taxon>
        <taxon>Pyronema</taxon>
    </lineage>
</organism>
<evidence type="ECO:0000313" key="2">
    <source>
        <dbReference type="Proteomes" id="UP000018144"/>
    </source>
</evidence>
<protein>
    <submittedName>
        <fullName evidence="1">Uncharacterized protein</fullName>
    </submittedName>
</protein>
<dbReference type="AlphaFoldDB" id="U4KWR0"/>
<sequence>MNADTEPRIDLTGHLPTKCRRKTSGTLQGSLFLTLPSLTRVGAVIMSNL</sequence>